<dbReference type="GO" id="GO:0016020">
    <property type="term" value="C:membrane"/>
    <property type="evidence" value="ECO:0007669"/>
    <property type="project" value="UniProtKB-SubCell"/>
</dbReference>
<evidence type="ECO:0000313" key="8">
    <source>
        <dbReference type="EMBL" id="KAJ2906365.1"/>
    </source>
</evidence>
<proteinExistence type="inferred from homology"/>
<comment type="similarity">
    <text evidence="2 6">Belongs to the peroxisomal membrane protein PXMP2/4 family.</text>
</comment>
<accession>A0AAD5WXX7</accession>
<evidence type="ECO:0000313" key="9">
    <source>
        <dbReference type="Proteomes" id="UP001201980"/>
    </source>
</evidence>
<evidence type="ECO:0000256" key="6">
    <source>
        <dbReference type="RuleBase" id="RU363053"/>
    </source>
</evidence>
<evidence type="ECO:0000256" key="5">
    <source>
        <dbReference type="ARBA" id="ARBA00023136"/>
    </source>
</evidence>
<feature type="region of interest" description="Disordered" evidence="7">
    <location>
        <begin position="261"/>
        <end position="286"/>
    </location>
</feature>
<evidence type="ECO:0000256" key="4">
    <source>
        <dbReference type="ARBA" id="ARBA00022989"/>
    </source>
</evidence>
<evidence type="ECO:0000256" key="1">
    <source>
        <dbReference type="ARBA" id="ARBA00004141"/>
    </source>
</evidence>
<dbReference type="InterPro" id="IPR007248">
    <property type="entry name" value="Mpv17_PMP22"/>
</dbReference>
<evidence type="ECO:0000256" key="3">
    <source>
        <dbReference type="ARBA" id="ARBA00022692"/>
    </source>
</evidence>
<dbReference type="Pfam" id="PF04117">
    <property type="entry name" value="Mpv17_PMP22"/>
    <property type="match status" value="1"/>
</dbReference>
<evidence type="ECO:0000256" key="2">
    <source>
        <dbReference type="ARBA" id="ARBA00006824"/>
    </source>
</evidence>
<reference evidence="8" key="1">
    <citation type="submission" date="2022-07" db="EMBL/GenBank/DDBJ databases">
        <title>Draft genome sequence of Zalerion maritima ATCC 34329, a (micro)plastics degrading marine fungus.</title>
        <authorList>
            <person name="Paco A."/>
            <person name="Goncalves M.F.M."/>
            <person name="Rocha-Santos T.A.P."/>
            <person name="Alves A."/>
        </authorList>
    </citation>
    <scope>NUCLEOTIDE SEQUENCE</scope>
    <source>
        <strain evidence="8">ATCC 34329</strain>
    </source>
</reference>
<gene>
    <name evidence="8" type="ORF">MKZ38_002081</name>
</gene>
<comment type="caution">
    <text evidence="8">The sequence shown here is derived from an EMBL/GenBank/DDBJ whole genome shotgun (WGS) entry which is preliminary data.</text>
</comment>
<dbReference type="GO" id="GO:0005739">
    <property type="term" value="C:mitochondrion"/>
    <property type="evidence" value="ECO:0007669"/>
    <property type="project" value="TreeGrafter"/>
</dbReference>
<feature type="compositionally biased region" description="Low complexity" evidence="7">
    <location>
        <begin position="262"/>
        <end position="271"/>
    </location>
</feature>
<organism evidence="8 9">
    <name type="scientific">Zalerion maritima</name>
    <dbReference type="NCBI Taxonomy" id="339359"/>
    <lineage>
        <taxon>Eukaryota</taxon>
        <taxon>Fungi</taxon>
        <taxon>Dikarya</taxon>
        <taxon>Ascomycota</taxon>
        <taxon>Pezizomycotina</taxon>
        <taxon>Sordariomycetes</taxon>
        <taxon>Lulworthiomycetidae</taxon>
        <taxon>Lulworthiales</taxon>
        <taxon>Lulworthiaceae</taxon>
        <taxon>Zalerion</taxon>
    </lineage>
</organism>
<keyword evidence="5" id="KW-0472">Membrane</keyword>
<feature type="region of interest" description="Disordered" evidence="7">
    <location>
        <begin position="23"/>
        <end position="57"/>
    </location>
</feature>
<keyword evidence="3" id="KW-0812">Transmembrane</keyword>
<feature type="compositionally biased region" description="Low complexity" evidence="7">
    <location>
        <begin position="30"/>
        <end position="53"/>
    </location>
</feature>
<name>A0AAD5WXX7_9PEZI</name>
<dbReference type="AlphaFoldDB" id="A0AAD5WXX7"/>
<evidence type="ECO:0000256" key="7">
    <source>
        <dbReference type="SAM" id="MobiDB-lite"/>
    </source>
</evidence>
<dbReference type="Proteomes" id="UP001201980">
    <property type="component" value="Unassembled WGS sequence"/>
</dbReference>
<dbReference type="EMBL" id="JAKWBI020000015">
    <property type="protein sequence ID" value="KAJ2906365.1"/>
    <property type="molecule type" value="Genomic_DNA"/>
</dbReference>
<comment type="subcellular location">
    <subcellularLocation>
        <location evidence="1">Membrane</location>
        <topology evidence="1">Multi-pass membrane protein</topology>
    </subcellularLocation>
</comment>
<protein>
    <submittedName>
        <fullName evidence="8">Mpv17/PMP22 family protein</fullName>
    </submittedName>
</protein>
<dbReference type="PANTHER" id="PTHR11266:SF113">
    <property type="entry name" value="MEMBRANE PROTEIN, MPV17_PMP22 FAMILY, PUTATIVE (AFU_ORTHOLOGUE AFUA_1G13840)-RELATED"/>
    <property type="match status" value="1"/>
</dbReference>
<sequence length="286" mass="31443">MAVFATASPFRAGLSRQFKLIRSGQKTRWNSSTPNSKTASTSSSTPPGTAKPSDPIPVPNTVAPLPLWQRLGPLTRAAEAYGRAQRKRPYVTQIASTLVVYLAADISAQNMSGNEYDPSRTARSLTIGGLSAVPAYKWFMWLAHSFNFASSRLLSIATKVVVNQLCFVPVFNSYFFGMQALLSGQSFEHAIDHIKRTVPTSFVNSWKLWPAVTAINFAFVPMEYRSVFGGVVGVGWQTYLAFLNRQAELQEEREQLKVLPQAAPRAPARNATGELGLDVKPQKMKA</sequence>
<dbReference type="PANTHER" id="PTHR11266">
    <property type="entry name" value="PEROXISOMAL MEMBRANE PROTEIN 2, PXMP2 MPV17"/>
    <property type="match status" value="1"/>
</dbReference>
<keyword evidence="4" id="KW-1133">Transmembrane helix</keyword>
<keyword evidence="9" id="KW-1185">Reference proteome</keyword>